<comment type="caution">
    <text evidence="2">The sequence shown here is derived from an EMBL/GenBank/DDBJ whole genome shotgun (WGS) entry which is preliminary data.</text>
</comment>
<reference evidence="2 3" key="1">
    <citation type="submission" date="2023-01" db="EMBL/GenBank/DDBJ databases">
        <title>Analysis of 21 Apiospora genomes using comparative genomics revels a genus with tremendous synthesis potential of carbohydrate active enzymes and secondary metabolites.</title>
        <authorList>
            <person name="Sorensen T."/>
        </authorList>
    </citation>
    <scope>NUCLEOTIDE SEQUENCE [LARGE SCALE GENOMIC DNA]</scope>
    <source>
        <strain evidence="2 3">CBS 117206</strain>
    </source>
</reference>
<proteinExistence type="predicted"/>
<keyword evidence="3" id="KW-1185">Reference proteome</keyword>
<name>A0AAW0R6Q9_9PEZI</name>
<dbReference type="InterPro" id="IPR023213">
    <property type="entry name" value="CAT-like_dom_sf"/>
</dbReference>
<evidence type="ECO:0000313" key="3">
    <source>
        <dbReference type="Proteomes" id="UP001392437"/>
    </source>
</evidence>
<organism evidence="2 3">
    <name type="scientific">Apiospora kogelbergensis</name>
    <dbReference type="NCBI Taxonomy" id="1337665"/>
    <lineage>
        <taxon>Eukaryota</taxon>
        <taxon>Fungi</taxon>
        <taxon>Dikarya</taxon>
        <taxon>Ascomycota</taxon>
        <taxon>Pezizomycotina</taxon>
        <taxon>Sordariomycetes</taxon>
        <taxon>Xylariomycetidae</taxon>
        <taxon>Amphisphaeriales</taxon>
        <taxon>Apiosporaceae</taxon>
        <taxon>Apiospora</taxon>
    </lineage>
</organism>
<sequence>MSLLRKARKAFRARPAVSTDDVIPVRYWDYGYANGIMHFMLRFDRKLDADKLRSSLERLLARQDGWRRFGGRLRRNARGKLDYHVPANYTTQRPAMSYYHESHDMRLMQHPLAAHIPQAKPARTHGPRVVARVEDFLPLMRRPADPTEVDDYVDTDTSVLGLHLVTFRDATLVTLRGSHILFDGMGRKELLDAWSLTLQGRDDEVASPMECDPMASLGAPTLETAGWDTSSPGEEYQLADKRLGTRHEIILALRQVFDSIRLRRPVEEDRVVCVPEAYVDMLRKDALANLEPREMDDNHKGVSNSPRFVSDGDVLCAWWSRHVISSLLRAARTSSQTVCITNWMGLRGLLKQQAGLIPALEKRNALVANALVPVPALIASRELLGRPLGDIAAMLRQALQTLGTWPQVQALMRLQRGVNDKMGGVGPPIFGDAGMHMLICSNLTKAGFYDIDFSAAVAADDGDDQVAGPTPVSSSSATARLGRDRTKPAATATSPLEANHGLMGMATPTSVQAHLITKHMPSHLISPFSIMGKDAHGNYWIKGTLREEHWPKVEQSLLEEALIDRPEAS</sequence>
<feature type="region of interest" description="Disordered" evidence="1">
    <location>
        <begin position="463"/>
        <end position="491"/>
    </location>
</feature>
<dbReference type="EMBL" id="JAQQWP010000002">
    <property type="protein sequence ID" value="KAK8129455.1"/>
    <property type="molecule type" value="Genomic_DNA"/>
</dbReference>
<dbReference type="Proteomes" id="UP001392437">
    <property type="component" value="Unassembled WGS sequence"/>
</dbReference>
<dbReference type="Gene3D" id="3.30.559.10">
    <property type="entry name" value="Chloramphenicol acetyltransferase-like domain"/>
    <property type="match status" value="2"/>
</dbReference>
<accession>A0AAW0R6Q9</accession>
<protein>
    <recommendedName>
        <fullName evidence="4">Condensation domain-containing protein</fullName>
    </recommendedName>
</protein>
<gene>
    <name evidence="2" type="ORF">PG999_001835</name>
</gene>
<dbReference type="AlphaFoldDB" id="A0AAW0R6Q9"/>
<evidence type="ECO:0008006" key="4">
    <source>
        <dbReference type="Google" id="ProtNLM"/>
    </source>
</evidence>
<evidence type="ECO:0000313" key="2">
    <source>
        <dbReference type="EMBL" id="KAK8129455.1"/>
    </source>
</evidence>
<evidence type="ECO:0000256" key="1">
    <source>
        <dbReference type="SAM" id="MobiDB-lite"/>
    </source>
</evidence>